<dbReference type="GO" id="GO:0003723">
    <property type="term" value="F:RNA binding"/>
    <property type="evidence" value="ECO:0007669"/>
    <property type="project" value="UniProtKB-UniRule"/>
</dbReference>
<feature type="region of interest" description="Disordered" evidence="3">
    <location>
        <begin position="119"/>
        <end position="304"/>
    </location>
</feature>
<feature type="compositionally biased region" description="Basic and acidic residues" evidence="3">
    <location>
        <begin position="247"/>
        <end position="263"/>
    </location>
</feature>
<accession>A0A9P6KDN1</accession>
<feature type="compositionally biased region" description="Basic residues" evidence="3">
    <location>
        <begin position="175"/>
        <end position="188"/>
    </location>
</feature>
<evidence type="ECO:0000313" key="5">
    <source>
        <dbReference type="EMBL" id="KAF9581066.1"/>
    </source>
</evidence>
<dbReference type="PROSITE" id="PS50102">
    <property type="entry name" value="RRM"/>
    <property type="match status" value="1"/>
</dbReference>
<dbReference type="GO" id="GO:0071011">
    <property type="term" value="C:precatalytic spliceosome"/>
    <property type="evidence" value="ECO:0007669"/>
    <property type="project" value="TreeGrafter"/>
</dbReference>
<name>A0A9P6KDN1_9FUNG</name>
<evidence type="ECO:0000259" key="4">
    <source>
        <dbReference type="PROSITE" id="PS50102"/>
    </source>
</evidence>
<feature type="compositionally biased region" description="Basic and acidic residues" evidence="3">
    <location>
        <begin position="189"/>
        <end position="230"/>
    </location>
</feature>
<evidence type="ECO:0000256" key="1">
    <source>
        <dbReference type="ARBA" id="ARBA00022884"/>
    </source>
</evidence>
<feature type="domain" description="RRM" evidence="4">
    <location>
        <begin position="35"/>
        <end position="113"/>
    </location>
</feature>
<dbReference type="Gene3D" id="3.30.70.330">
    <property type="match status" value="1"/>
</dbReference>
<proteinExistence type="predicted"/>
<dbReference type="AlphaFoldDB" id="A0A9P6KDN1"/>
<keyword evidence="1 2" id="KW-0694">RNA-binding</keyword>
<dbReference type="InterPro" id="IPR051847">
    <property type="entry name" value="RNA_proc/Spliceosome_comp"/>
</dbReference>
<dbReference type="SMART" id="SM00360">
    <property type="entry name" value="RRM"/>
    <property type="match status" value="1"/>
</dbReference>
<protein>
    <recommendedName>
        <fullName evidence="4">RRM domain-containing protein</fullName>
    </recommendedName>
</protein>
<comment type="caution">
    <text evidence="5">The sequence shown here is derived from an EMBL/GenBank/DDBJ whole genome shotgun (WGS) entry which is preliminary data.</text>
</comment>
<dbReference type="PANTHER" id="PTHR45880">
    <property type="entry name" value="RNA-BINDING MOTIF PROTEIN, X-LINKED 2"/>
    <property type="match status" value="1"/>
</dbReference>
<organism evidence="5 6">
    <name type="scientific">Lunasporangiospora selenospora</name>
    <dbReference type="NCBI Taxonomy" id="979761"/>
    <lineage>
        <taxon>Eukaryota</taxon>
        <taxon>Fungi</taxon>
        <taxon>Fungi incertae sedis</taxon>
        <taxon>Mucoromycota</taxon>
        <taxon>Mortierellomycotina</taxon>
        <taxon>Mortierellomycetes</taxon>
        <taxon>Mortierellales</taxon>
        <taxon>Mortierellaceae</taxon>
        <taxon>Lunasporangiospora</taxon>
    </lineage>
</organism>
<dbReference type="SUPFAM" id="SSF54928">
    <property type="entry name" value="RNA-binding domain, RBD"/>
    <property type="match status" value="1"/>
</dbReference>
<evidence type="ECO:0000313" key="6">
    <source>
        <dbReference type="Proteomes" id="UP000780801"/>
    </source>
</evidence>
<dbReference type="InterPro" id="IPR035979">
    <property type="entry name" value="RBD_domain_sf"/>
</dbReference>
<sequence>MNVIKEIQRVNAREAQFSTAGSDSGSWHEQYRDSAYIFVGGMPYELTEGDIICVLSQFGEIIGINLVRDKDTGKSKGFAFLKYMDQRSTVLAVDNMNGAKIGGRTIRVDHVQNYKVPKVYDEDGNELEPDEDTVNNAAPKPAQDDSDEEDDGSSESEVDDTGIDIDDPMREFLLKKRRKEARKAKRKAEKKEKKEKKESPESKEERRLRKEQKRAAKKTEKEGRSKKEDNENADNINNNDTTPSTQVDEKDAKEAEQISKTIKEGISQETASENADSIRKDGSSKPTHSGNQPQSQRQGIDLARGTDIDRVVTRVLGETAIVEEMTLPTTATATATTLLEVDRIATKTLVVIGTLLKETGNVGAVAHRTLHSPPLDEETITNVIMVIQGQDTGVPALGIEGEGAGVQTKVGVGVPGPRVVIEIAGQDPELLCRI</sequence>
<dbReference type="GO" id="GO:0000398">
    <property type="term" value="P:mRNA splicing, via spliceosome"/>
    <property type="evidence" value="ECO:0007669"/>
    <property type="project" value="InterPro"/>
</dbReference>
<dbReference type="EMBL" id="JAABOA010001688">
    <property type="protein sequence ID" value="KAF9581066.1"/>
    <property type="molecule type" value="Genomic_DNA"/>
</dbReference>
<dbReference type="Proteomes" id="UP000780801">
    <property type="component" value="Unassembled WGS sequence"/>
</dbReference>
<feature type="compositionally biased region" description="Polar residues" evidence="3">
    <location>
        <begin position="284"/>
        <end position="298"/>
    </location>
</feature>
<dbReference type="PANTHER" id="PTHR45880:SF1">
    <property type="entry name" value="RNA-BINDING MOTIF PROTEIN, X-LINKED 2"/>
    <property type="match status" value="1"/>
</dbReference>
<dbReference type="InterPro" id="IPR000504">
    <property type="entry name" value="RRM_dom"/>
</dbReference>
<dbReference type="GO" id="GO:0005686">
    <property type="term" value="C:U2 snRNP"/>
    <property type="evidence" value="ECO:0007669"/>
    <property type="project" value="TreeGrafter"/>
</dbReference>
<reference evidence="5" key="1">
    <citation type="journal article" date="2020" name="Fungal Divers.">
        <title>Resolving the Mortierellaceae phylogeny through synthesis of multi-gene phylogenetics and phylogenomics.</title>
        <authorList>
            <person name="Vandepol N."/>
            <person name="Liber J."/>
            <person name="Desiro A."/>
            <person name="Na H."/>
            <person name="Kennedy M."/>
            <person name="Barry K."/>
            <person name="Grigoriev I.V."/>
            <person name="Miller A.N."/>
            <person name="O'Donnell K."/>
            <person name="Stajich J.E."/>
            <person name="Bonito G."/>
        </authorList>
    </citation>
    <scope>NUCLEOTIDE SEQUENCE</scope>
    <source>
        <strain evidence="5">KOD1015</strain>
    </source>
</reference>
<keyword evidence="6" id="KW-1185">Reference proteome</keyword>
<dbReference type="Pfam" id="PF00076">
    <property type="entry name" value="RRM_1"/>
    <property type="match status" value="1"/>
</dbReference>
<dbReference type="GO" id="GO:0071013">
    <property type="term" value="C:catalytic step 2 spliceosome"/>
    <property type="evidence" value="ECO:0007669"/>
    <property type="project" value="TreeGrafter"/>
</dbReference>
<evidence type="ECO:0000256" key="2">
    <source>
        <dbReference type="PROSITE-ProRule" id="PRU00176"/>
    </source>
</evidence>
<dbReference type="OrthoDB" id="2573941at2759"/>
<dbReference type="InterPro" id="IPR012677">
    <property type="entry name" value="Nucleotide-bd_a/b_plait_sf"/>
</dbReference>
<gene>
    <name evidence="5" type="ORF">BGW38_002050</name>
</gene>
<feature type="compositionally biased region" description="Acidic residues" evidence="3">
    <location>
        <begin position="144"/>
        <end position="166"/>
    </location>
</feature>
<dbReference type="InterPro" id="IPR045844">
    <property type="entry name" value="RRM_Ist3-like"/>
</dbReference>
<dbReference type="CDD" id="cd12411">
    <property type="entry name" value="RRM_ist3_like"/>
    <property type="match status" value="1"/>
</dbReference>
<evidence type="ECO:0000256" key="3">
    <source>
        <dbReference type="SAM" id="MobiDB-lite"/>
    </source>
</evidence>
<feature type="compositionally biased region" description="Acidic residues" evidence="3">
    <location>
        <begin position="122"/>
        <end position="133"/>
    </location>
</feature>